<dbReference type="Gene3D" id="3.40.50.2020">
    <property type="match status" value="1"/>
</dbReference>
<evidence type="ECO:0000313" key="9">
    <source>
        <dbReference type="EMBL" id="SVB18328.1"/>
    </source>
</evidence>
<dbReference type="PANTHER" id="PTHR11907">
    <property type="entry name" value="AMIDOPHOSPHORIBOSYLTRANSFERASE"/>
    <property type="match status" value="1"/>
</dbReference>
<dbReference type="CDD" id="cd06223">
    <property type="entry name" value="PRTases_typeI"/>
    <property type="match status" value="1"/>
</dbReference>
<name>A0A382BWZ5_9ZZZZ</name>
<dbReference type="GO" id="GO:0009113">
    <property type="term" value="P:purine nucleobase biosynthetic process"/>
    <property type="evidence" value="ECO:0007669"/>
    <property type="project" value="InterPro"/>
</dbReference>
<dbReference type="PIRSF" id="PIRSF000485">
    <property type="entry name" value="Amd_phspho_trans"/>
    <property type="match status" value="1"/>
</dbReference>
<feature type="domain" description="Glutamine amidotransferase type-2" evidence="8">
    <location>
        <begin position="1"/>
        <end position="216"/>
    </location>
</feature>
<dbReference type="CDD" id="cd00715">
    <property type="entry name" value="GPATase_N"/>
    <property type="match status" value="1"/>
</dbReference>
<feature type="non-terminal residue" evidence="9">
    <location>
        <position position="1"/>
    </location>
</feature>
<dbReference type="InterPro" id="IPR005854">
    <property type="entry name" value="PurF"/>
</dbReference>
<feature type="non-terminal residue" evidence="9">
    <location>
        <position position="438"/>
    </location>
</feature>
<dbReference type="AlphaFoldDB" id="A0A382BWZ5"/>
<dbReference type="SUPFAM" id="SSF56235">
    <property type="entry name" value="N-terminal nucleophile aminohydrolases (Ntn hydrolases)"/>
    <property type="match status" value="1"/>
</dbReference>
<dbReference type="Pfam" id="PF13537">
    <property type="entry name" value="GATase_7"/>
    <property type="match status" value="1"/>
</dbReference>
<dbReference type="InterPro" id="IPR029057">
    <property type="entry name" value="PRTase-like"/>
</dbReference>
<keyword evidence="6" id="KW-0658">Purine biosynthesis</keyword>
<dbReference type="InterPro" id="IPR035584">
    <property type="entry name" value="PurF_N"/>
</dbReference>
<dbReference type="GO" id="GO:0004044">
    <property type="term" value="F:amidophosphoribosyltransferase activity"/>
    <property type="evidence" value="ECO:0007669"/>
    <property type="project" value="UniProtKB-EC"/>
</dbReference>
<proteinExistence type="inferred from homology"/>
<keyword evidence="7" id="KW-0315">Glutamine amidotransferase</keyword>
<evidence type="ECO:0000256" key="2">
    <source>
        <dbReference type="ARBA" id="ARBA00010138"/>
    </source>
</evidence>
<keyword evidence="4" id="KW-0328">Glycosyltransferase</keyword>
<dbReference type="SUPFAM" id="SSF53271">
    <property type="entry name" value="PRTase-like"/>
    <property type="match status" value="1"/>
</dbReference>
<dbReference type="InterPro" id="IPR029055">
    <property type="entry name" value="Ntn_hydrolases_N"/>
</dbReference>
<evidence type="ECO:0000256" key="5">
    <source>
        <dbReference type="ARBA" id="ARBA00022679"/>
    </source>
</evidence>
<evidence type="ECO:0000256" key="3">
    <source>
        <dbReference type="ARBA" id="ARBA00011941"/>
    </source>
</evidence>
<gene>
    <name evidence="9" type="ORF">METZ01_LOCUS171182</name>
</gene>
<evidence type="ECO:0000259" key="8">
    <source>
        <dbReference type="PROSITE" id="PS51278"/>
    </source>
</evidence>
<dbReference type="Pfam" id="PF00156">
    <property type="entry name" value="Pribosyltran"/>
    <property type="match status" value="1"/>
</dbReference>
<evidence type="ECO:0000256" key="6">
    <source>
        <dbReference type="ARBA" id="ARBA00022755"/>
    </source>
</evidence>
<evidence type="ECO:0000256" key="7">
    <source>
        <dbReference type="ARBA" id="ARBA00022962"/>
    </source>
</evidence>
<dbReference type="PROSITE" id="PS51278">
    <property type="entry name" value="GATASE_TYPE_2"/>
    <property type="match status" value="1"/>
</dbReference>
<dbReference type="EC" id="2.4.2.14" evidence="3"/>
<comment type="similarity">
    <text evidence="2">In the C-terminal section; belongs to the purine/pyrimidine phosphoribosyltransferase family.</text>
</comment>
<evidence type="ECO:0000256" key="1">
    <source>
        <dbReference type="ARBA" id="ARBA00005209"/>
    </source>
</evidence>
<sequence length="438" mass="48069">VGVYGHLDAANLAYLGLYALQHRGQESAGIVASNNGSMHLEVGMGLVADVFSDSRLKKLPGKIAIGHNRYSTTGGSRIKNAQPCLIEYAGGTMAMGHNGNLVNASEIRKELGAEGAIFQSTNDSEVIVHLMAQSRRNLFVDRAVAALSQVKGAYSIVLMSENELIAARDPQGFRPLCLGKLDGAYIVASESCVMDLLEAEFIREIEPGELILINQFGIKSFHPFPKTATKQCVFEHIYFSRPDSYLFGQSVYSVRKLMGRALAREKPVEADVVVPVPDSGVISAMGYSEESKIPFQMGLIRNHYVGRTFIEPQSQIRNFGVKIKLNAVKPVIEGKRVIIIDDSIVRGTTSKKIVRMLREVGAKEVHVRISSPPTTHSCFYGIDTPTKGELIASNLDIDQTCEYLGADSLHYITLEKMLEIFGEQKDDFCAACFDGRYP</sequence>
<keyword evidence="5" id="KW-0808">Transferase</keyword>
<dbReference type="UniPathway" id="UPA00074">
    <property type="reaction ID" value="UER00124"/>
</dbReference>
<comment type="pathway">
    <text evidence="1">Purine metabolism; IMP biosynthesis via de novo pathway; N(1)-(5-phospho-D-ribosyl)glycinamide from 5-phospho-alpha-D-ribose 1-diphosphate: step 1/2.</text>
</comment>
<dbReference type="HAMAP" id="MF_01931">
    <property type="entry name" value="PurF"/>
    <property type="match status" value="1"/>
</dbReference>
<protein>
    <recommendedName>
        <fullName evidence="3">amidophosphoribosyltransferase</fullName>
        <ecNumber evidence="3">2.4.2.14</ecNumber>
    </recommendedName>
</protein>
<evidence type="ECO:0000256" key="4">
    <source>
        <dbReference type="ARBA" id="ARBA00022676"/>
    </source>
</evidence>
<dbReference type="NCBIfam" id="TIGR01134">
    <property type="entry name" value="purF"/>
    <property type="match status" value="1"/>
</dbReference>
<reference evidence="9" key="1">
    <citation type="submission" date="2018-05" db="EMBL/GenBank/DDBJ databases">
        <authorList>
            <person name="Lanie J.A."/>
            <person name="Ng W.-L."/>
            <person name="Kazmierczak K.M."/>
            <person name="Andrzejewski T.M."/>
            <person name="Davidsen T.M."/>
            <person name="Wayne K.J."/>
            <person name="Tettelin H."/>
            <person name="Glass J.I."/>
            <person name="Rusch D."/>
            <person name="Podicherti R."/>
            <person name="Tsui H.-C.T."/>
            <person name="Winkler M.E."/>
        </authorList>
    </citation>
    <scope>NUCLEOTIDE SEQUENCE</scope>
</reference>
<organism evidence="9">
    <name type="scientific">marine metagenome</name>
    <dbReference type="NCBI Taxonomy" id="408172"/>
    <lineage>
        <taxon>unclassified sequences</taxon>
        <taxon>metagenomes</taxon>
        <taxon>ecological metagenomes</taxon>
    </lineage>
</organism>
<dbReference type="InterPro" id="IPR000836">
    <property type="entry name" value="PRTase_dom"/>
</dbReference>
<dbReference type="Gene3D" id="3.60.20.10">
    <property type="entry name" value="Glutamine Phosphoribosylpyrophosphate, subunit 1, domain 1"/>
    <property type="match status" value="1"/>
</dbReference>
<dbReference type="EMBL" id="UINC01031767">
    <property type="protein sequence ID" value="SVB18328.1"/>
    <property type="molecule type" value="Genomic_DNA"/>
</dbReference>
<accession>A0A382BWZ5</accession>
<dbReference type="GO" id="GO:0006189">
    <property type="term" value="P:'de novo' IMP biosynthetic process"/>
    <property type="evidence" value="ECO:0007669"/>
    <property type="project" value="UniProtKB-UniPathway"/>
</dbReference>
<dbReference type="InterPro" id="IPR017932">
    <property type="entry name" value="GATase_2_dom"/>
</dbReference>